<feature type="compositionally biased region" description="Low complexity" evidence="1">
    <location>
        <begin position="17"/>
        <end position="29"/>
    </location>
</feature>
<evidence type="ECO:0000256" key="2">
    <source>
        <dbReference type="SAM" id="Phobius"/>
    </source>
</evidence>
<sequence>MSGTRTGGRAGRGNGAPGEEAGGAVARGRWPGAGAPRNDGGEGPPRAGAELLRETAAEWVRQSSLRSTWAVVAVALAGMAVFAGLMGYTELTRILENPDEADSAAFMRLTSQGHYYLVQFAVLVLAALASTGEFANHSVTSTLLWRPRRGVVLAARTLVSAGLAFGVGVLSTLVGVAVLAGFVAPYAGVDVPGAAVTALSAGLCMALFAVLFTGVGTALRSMPGTITLGFLVLLGLPMVMQLSQVQAISDAAALMPGQAGIEFYAGGDVGFYTAPYDGPVNILAVVGWAVAAQVVARTELRVRDV</sequence>
<feature type="compositionally biased region" description="Gly residues" evidence="1">
    <location>
        <begin position="1"/>
        <end position="16"/>
    </location>
</feature>
<protein>
    <submittedName>
        <fullName evidence="3">ABC transporter permease</fullName>
    </submittedName>
</protein>
<feature type="transmembrane region" description="Helical" evidence="2">
    <location>
        <begin position="116"/>
        <end position="136"/>
    </location>
</feature>
<reference evidence="3 4" key="1">
    <citation type="submission" date="2023-07" db="EMBL/GenBank/DDBJ databases">
        <authorList>
            <person name="Girao M."/>
            <person name="Carvalho M.F."/>
        </authorList>
    </citation>
    <scope>NUCLEOTIDE SEQUENCE [LARGE SCALE GENOMIC DNA]</scope>
    <source>
        <strain evidence="3 4">66/93</strain>
    </source>
</reference>
<accession>A0ABU7KL45</accession>
<feature type="region of interest" description="Disordered" evidence="1">
    <location>
        <begin position="1"/>
        <end position="47"/>
    </location>
</feature>
<comment type="caution">
    <text evidence="3">The sequence shown here is derived from an EMBL/GenBank/DDBJ whole genome shotgun (WGS) entry which is preliminary data.</text>
</comment>
<feature type="transmembrane region" description="Helical" evidence="2">
    <location>
        <begin position="222"/>
        <end position="240"/>
    </location>
</feature>
<keyword evidence="2" id="KW-0812">Transmembrane</keyword>
<name>A0ABU7KL45_9ACTN</name>
<feature type="transmembrane region" description="Helical" evidence="2">
    <location>
        <begin position="157"/>
        <end position="182"/>
    </location>
</feature>
<keyword evidence="2" id="KW-1133">Transmembrane helix</keyword>
<feature type="transmembrane region" description="Helical" evidence="2">
    <location>
        <begin position="194"/>
        <end position="215"/>
    </location>
</feature>
<dbReference type="Proteomes" id="UP001348641">
    <property type="component" value="Unassembled WGS sequence"/>
</dbReference>
<organism evidence="3 4">
    <name type="scientific">Nocardiopsis tropica</name>
    <dbReference type="NCBI Taxonomy" id="109330"/>
    <lineage>
        <taxon>Bacteria</taxon>
        <taxon>Bacillati</taxon>
        <taxon>Actinomycetota</taxon>
        <taxon>Actinomycetes</taxon>
        <taxon>Streptosporangiales</taxon>
        <taxon>Nocardiopsidaceae</taxon>
        <taxon>Nocardiopsis</taxon>
    </lineage>
</organism>
<evidence type="ECO:0000313" key="4">
    <source>
        <dbReference type="Proteomes" id="UP001348641"/>
    </source>
</evidence>
<keyword evidence="2" id="KW-0472">Membrane</keyword>
<dbReference type="RefSeq" id="WP_330157257.1">
    <property type="nucleotide sequence ID" value="NZ_BAAAJA010000018.1"/>
</dbReference>
<evidence type="ECO:0000313" key="3">
    <source>
        <dbReference type="EMBL" id="MEE2050012.1"/>
    </source>
</evidence>
<feature type="transmembrane region" description="Helical" evidence="2">
    <location>
        <begin position="69"/>
        <end position="88"/>
    </location>
</feature>
<dbReference type="EMBL" id="JAUUCC010000010">
    <property type="protein sequence ID" value="MEE2050012.1"/>
    <property type="molecule type" value="Genomic_DNA"/>
</dbReference>
<gene>
    <name evidence="3" type="ORF">Q8A49_05820</name>
</gene>
<proteinExistence type="predicted"/>
<evidence type="ECO:0000256" key="1">
    <source>
        <dbReference type="SAM" id="MobiDB-lite"/>
    </source>
</evidence>